<feature type="region of interest" description="Disordered" evidence="1">
    <location>
        <begin position="58"/>
        <end position="145"/>
    </location>
</feature>
<feature type="compositionally biased region" description="Basic and acidic residues" evidence="1">
    <location>
        <begin position="103"/>
        <end position="126"/>
    </location>
</feature>
<reference evidence="2 3" key="1">
    <citation type="submission" date="2020-08" db="EMBL/GenBank/DDBJ databases">
        <title>Sequencing the genomes of 1000 actinobacteria strains.</title>
        <authorList>
            <person name="Klenk H.-P."/>
        </authorList>
    </citation>
    <scope>NUCLEOTIDE SEQUENCE [LARGE SCALE GENOMIC DNA]</scope>
    <source>
        <strain evidence="2 3">DSM 43023</strain>
    </source>
</reference>
<dbReference type="Proteomes" id="UP000534286">
    <property type="component" value="Unassembled WGS sequence"/>
</dbReference>
<sequence>MGADGVHGDSGARIPPGEGVGLHGGVAPGQYVDARGEDLAGFPGLLAEDEVDVYSTRAHDAEHSQRAGRGFGEPGSAEHPGAAVQHGDLASSPRSDFDQVDAVGERAKPGGADGERAGQDQERLVGHGDGQGGDEPAGLSGCPGVEPELIGGRVRGQIAVHRAVSAFAALTGSCRDPLRRCQQRSMTVCSRSRRAWE</sequence>
<keyword evidence="3" id="KW-1185">Reference proteome</keyword>
<dbReference type="RefSeq" id="WP_184753267.1">
    <property type="nucleotide sequence ID" value="NZ_BAABEK010000069.1"/>
</dbReference>
<feature type="compositionally biased region" description="Gly residues" evidence="1">
    <location>
        <begin position="18"/>
        <end position="27"/>
    </location>
</feature>
<evidence type="ECO:0000313" key="2">
    <source>
        <dbReference type="EMBL" id="MBB4936778.1"/>
    </source>
</evidence>
<evidence type="ECO:0000313" key="3">
    <source>
        <dbReference type="Proteomes" id="UP000534286"/>
    </source>
</evidence>
<evidence type="ECO:0000256" key="1">
    <source>
        <dbReference type="SAM" id="MobiDB-lite"/>
    </source>
</evidence>
<dbReference type="AlphaFoldDB" id="A0A7W7W7F2"/>
<comment type="caution">
    <text evidence="2">The sequence shown here is derived from an EMBL/GenBank/DDBJ whole genome shotgun (WGS) entry which is preliminary data.</text>
</comment>
<accession>A0A7W7W7F2</accession>
<feature type="region of interest" description="Disordered" evidence="1">
    <location>
        <begin position="1"/>
        <end position="31"/>
    </location>
</feature>
<gene>
    <name evidence="2" type="ORF">FHR32_001083</name>
</gene>
<proteinExistence type="predicted"/>
<protein>
    <submittedName>
        <fullName evidence="2">Uncharacterized protein</fullName>
    </submittedName>
</protein>
<organism evidence="2 3">
    <name type="scientific">Streptosporangium album</name>
    <dbReference type="NCBI Taxonomy" id="47479"/>
    <lineage>
        <taxon>Bacteria</taxon>
        <taxon>Bacillati</taxon>
        <taxon>Actinomycetota</taxon>
        <taxon>Actinomycetes</taxon>
        <taxon>Streptosporangiales</taxon>
        <taxon>Streptosporangiaceae</taxon>
        <taxon>Streptosporangium</taxon>
    </lineage>
</organism>
<name>A0A7W7W7F2_9ACTN</name>
<dbReference type="EMBL" id="JACHJU010000001">
    <property type="protein sequence ID" value="MBB4936778.1"/>
    <property type="molecule type" value="Genomic_DNA"/>
</dbReference>